<proteinExistence type="predicted"/>
<evidence type="ECO:0000313" key="2">
    <source>
        <dbReference type="EMBL" id="BAE60725.1"/>
    </source>
</evidence>
<protein>
    <submittedName>
        <fullName evidence="2">DNA, SC012</fullName>
    </submittedName>
</protein>
<dbReference type="PANTHER" id="PTHR15682">
    <property type="entry name" value="UNHEALTHY RIBOSOME BIOGENESIS PROTEIN 2 HOMOLOG"/>
    <property type="match status" value="1"/>
</dbReference>
<dbReference type="AlphaFoldDB" id="Q2UCJ0"/>
<dbReference type="EMBL" id="BA000052">
    <property type="protein sequence ID" value="BAE60725.1"/>
    <property type="molecule type" value="Genomic_DNA"/>
</dbReference>
<feature type="domain" description="Nucleolar 27S pre-rRNA processing Urb2/Npa2 C-terminal" evidence="1">
    <location>
        <begin position="542"/>
        <end position="773"/>
    </location>
</feature>
<dbReference type="InterPro" id="IPR052609">
    <property type="entry name" value="Ribosome_Biogenesis_Reg"/>
</dbReference>
<dbReference type="EMBL" id="AP007161">
    <property type="protein sequence ID" value="BAE60725.1"/>
    <property type="molecule type" value="Genomic_DNA"/>
</dbReference>
<keyword evidence="3" id="KW-1185">Reference proteome</keyword>
<dbReference type="GO" id="GO:0042254">
    <property type="term" value="P:ribosome biogenesis"/>
    <property type="evidence" value="ECO:0007669"/>
    <property type="project" value="TreeGrafter"/>
</dbReference>
<dbReference type="PANTHER" id="PTHR15682:SF2">
    <property type="entry name" value="UNHEALTHY RIBOSOME BIOGENESIS PROTEIN 2 HOMOLOG"/>
    <property type="match status" value="1"/>
</dbReference>
<dbReference type="HOGENOM" id="CLU_361284_0_0_1"/>
<reference evidence="2 3" key="1">
    <citation type="journal article" date="2005" name="Nature">
        <title>Genome sequencing and analysis of Aspergillus oryzae.</title>
        <authorList>
            <person name="Machida M."/>
            <person name="Asai K."/>
            <person name="Sano M."/>
            <person name="Tanaka T."/>
            <person name="Kumagai T."/>
            <person name="Terai G."/>
            <person name="Kusumoto K."/>
            <person name="Arima T."/>
            <person name="Akita O."/>
            <person name="Kashiwagi Y."/>
            <person name="Abe K."/>
            <person name="Gomi K."/>
            <person name="Horiuchi H."/>
            <person name="Kitamoto K."/>
            <person name="Kobayashi T."/>
            <person name="Takeuchi M."/>
            <person name="Denning D.W."/>
            <person name="Galagan J.E."/>
            <person name="Nierman W.C."/>
            <person name="Yu J."/>
            <person name="Archer D.B."/>
            <person name="Bennett J.W."/>
            <person name="Bhatnagar D."/>
            <person name="Cleveland T.E."/>
            <person name="Fedorova N.D."/>
            <person name="Gotoh O."/>
            <person name="Horikawa H."/>
            <person name="Hosoyama A."/>
            <person name="Ichinomiya M."/>
            <person name="Igarashi R."/>
            <person name="Iwashita K."/>
            <person name="Juvvadi P.R."/>
            <person name="Kato M."/>
            <person name="Kato Y."/>
            <person name="Kin T."/>
            <person name="Kokubun A."/>
            <person name="Maeda H."/>
            <person name="Maeyama N."/>
            <person name="Maruyama J."/>
            <person name="Nagasaki H."/>
            <person name="Nakajima T."/>
            <person name="Oda K."/>
            <person name="Okada K."/>
            <person name="Paulsen I."/>
            <person name="Sakamoto K."/>
            <person name="Sawano T."/>
            <person name="Takahashi M."/>
            <person name="Takase K."/>
            <person name="Terabayashi Y."/>
            <person name="Wortman J."/>
            <person name="Yamada O."/>
            <person name="Yamagata Y."/>
            <person name="Anazawa H."/>
            <person name="Hata Y."/>
            <person name="Koide Y."/>
            <person name="Komori T."/>
            <person name="Koyama Y."/>
            <person name="Minetoki T."/>
            <person name="Suharnan S."/>
            <person name="Tanaka A."/>
            <person name="Isono K."/>
            <person name="Kuhara S."/>
            <person name="Ogasawara N."/>
            <person name="Kikuchi H."/>
        </authorList>
    </citation>
    <scope>NUCLEOTIDE SEQUENCE [LARGE SCALE GENOMIC DNA]</scope>
    <source>
        <strain evidence="3">ATCC 42149 / RIB 40</strain>
    </source>
</reference>
<gene>
    <name evidence="2" type="ORF">AO090012000566</name>
</gene>
<evidence type="ECO:0000259" key="1">
    <source>
        <dbReference type="Pfam" id="PF10441"/>
    </source>
</evidence>
<sequence>MGLVEAAAKSIKRHQKDRMQKLCAPLECFEAYRFTVTAISVSAKSSYTDEFNTLTKDIAEFIESSSGTSTQPNNSPWNGRVDTLDSMYLVLAYFLTLVRCPDVWRQVNVESRRSLFQNMLSLATSQYHPSSTLETPPSEARFLQAWASVVCHEYLLNAPAIAIDLIAVLSERVKEDASNRRLYVESLQRIPTALITRRQRGLLLDLLQDVVVKEGSTAEITVGLLSLMAKLADMPKSTAALTSDWEPIWTVAKAVSLQGTEVDLQIMKAFRNLHRAVVSKLLVLSEEDCRRLFKKMYRKVSSKASKLRSIDRNSMDCFFLRISLSQLWLHRKRLSGVDETELAACRQKFFDLVVMEVKSVKDQCKKQKLEETITLIKILDALEDFEDLATDHTEVEKFLTKIENYVEKSVDSGSSLRRLIRRRVLAGKGTEKSITLPVISCAETLPLQHMYGEEQQLFIRSTTARFQSMTVDQLTQAIQDIRELGFDGENAAYHLLVSGLAVASLTPVEDKESGTAKELSLLCTAITDSVRRSRSIEHFTLATECLDILLRNHTRCITQWNIDSLLACVAVCASKAGPLISPEYSASIYIRLCRLMGVLFGIHRQKLGGRFHLILPAMQRLLNCLFARSKKRTRSMLAEKRSAQQPFWLAPLQAAHAVHFTRLLTSLCDPTVSAVSRPTQTGLSHEGLTDQTKKAKRIAGQYLQYLIMEYAESSLRGSLAPEVKAAILPGLYSVLDVMSRDTMRALNAGLDVSGRAIFKGLYDDYVKFGKWNKG</sequence>
<organism evidence="2 3">
    <name type="scientific">Aspergillus oryzae (strain ATCC 42149 / RIB 40)</name>
    <name type="common">Yellow koji mold</name>
    <dbReference type="NCBI Taxonomy" id="510516"/>
    <lineage>
        <taxon>Eukaryota</taxon>
        <taxon>Fungi</taxon>
        <taxon>Dikarya</taxon>
        <taxon>Ascomycota</taxon>
        <taxon>Pezizomycotina</taxon>
        <taxon>Eurotiomycetes</taxon>
        <taxon>Eurotiomycetidae</taxon>
        <taxon>Eurotiales</taxon>
        <taxon>Aspergillaceae</taxon>
        <taxon>Aspergillus</taxon>
        <taxon>Aspergillus subgen. Circumdati</taxon>
    </lineage>
</organism>
<accession>Q2UCJ0</accession>
<dbReference type="KEGG" id="aor:AO090012000566"/>
<dbReference type="Pfam" id="PF10441">
    <property type="entry name" value="Urb2"/>
    <property type="match status" value="1"/>
</dbReference>
<dbReference type="RefSeq" id="XP_023091458.1">
    <property type="nucleotide sequence ID" value="XM_023236540.1"/>
</dbReference>
<dbReference type="Proteomes" id="UP000006564">
    <property type="component" value="Chromosome 4"/>
</dbReference>
<dbReference type="GO" id="GO:0005730">
    <property type="term" value="C:nucleolus"/>
    <property type="evidence" value="ECO:0007669"/>
    <property type="project" value="TreeGrafter"/>
</dbReference>
<name>Q2UCJ0_ASPOR</name>
<dbReference type="InterPro" id="IPR018849">
    <property type="entry name" value="Urb2/Npa2_C"/>
</dbReference>
<dbReference type="STRING" id="510516.Q2UCJ0"/>
<dbReference type="GeneID" id="35119697"/>
<evidence type="ECO:0000313" key="3">
    <source>
        <dbReference type="Proteomes" id="UP000006564"/>
    </source>
</evidence>